<keyword evidence="2" id="KW-0732">Signal</keyword>
<dbReference type="Proteomes" id="UP000008387">
    <property type="component" value="Chromosome"/>
</dbReference>
<dbReference type="PROSITE" id="PS51257">
    <property type="entry name" value="PROKAR_LIPOPROTEIN"/>
    <property type="match status" value="1"/>
</dbReference>
<accession>F8KU49</accession>
<evidence type="ECO:0000256" key="1">
    <source>
        <dbReference type="SAM" id="MobiDB-lite"/>
    </source>
</evidence>
<reference evidence="3 4" key="1">
    <citation type="journal article" date="2011" name="J. Bacteriol.">
        <title>Genome sequence of Helicobacter bizzozeronii strain CIII-1, an isolate from human gastric mucosa.</title>
        <authorList>
            <person name="Schott T."/>
            <person name="Rossi M."/>
            <person name="Hanninen M.L."/>
        </authorList>
    </citation>
    <scope>NUCLEOTIDE SEQUENCE [LARGE SCALE GENOMIC DNA]</scope>
    <source>
        <strain evidence="3 4">CIII-1</strain>
    </source>
</reference>
<feature type="signal peptide" evidence="2">
    <location>
        <begin position="1"/>
        <end position="21"/>
    </location>
</feature>
<evidence type="ECO:0000256" key="2">
    <source>
        <dbReference type="SAM" id="SignalP"/>
    </source>
</evidence>
<evidence type="ECO:0008006" key="5">
    <source>
        <dbReference type="Google" id="ProtNLM"/>
    </source>
</evidence>
<dbReference type="STRING" id="1002804.HBZC1_14020"/>
<dbReference type="RefSeq" id="WP_006018639.1">
    <property type="nucleotide sequence ID" value="NC_015674.1"/>
</dbReference>
<gene>
    <name evidence="3" type="ordered locus">HBZC1_14020</name>
</gene>
<proteinExistence type="predicted"/>
<feature type="chain" id="PRO_5003373840" description="Lipoprotein" evidence="2">
    <location>
        <begin position="22"/>
        <end position="65"/>
    </location>
</feature>
<sequence>MKRVFLLSALMILAGCGAPSAGPKPQAQNPSQCASPAKQKPKTLTNPNPQPQDECPDNGEPKQVE</sequence>
<evidence type="ECO:0000313" key="4">
    <source>
        <dbReference type="Proteomes" id="UP000008387"/>
    </source>
</evidence>
<name>F8KU49_HELBC</name>
<dbReference type="KEGG" id="hbi:HBZC1_14020"/>
<dbReference type="HOGENOM" id="CLU_2843803_0_0_7"/>
<protein>
    <recommendedName>
        <fullName evidence="5">Lipoprotein</fullName>
    </recommendedName>
</protein>
<evidence type="ECO:0000313" key="3">
    <source>
        <dbReference type="EMBL" id="CCB80388.1"/>
    </source>
</evidence>
<dbReference type="EMBL" id="FR871757">
    <property type="protein sequence ID" value="CCB80388.1"/>
    <property type="molecule type" value="Genomic_DNA"/>
</dbReference>
<dbReference type="AlphaFoldDB" id="F8KU49"/>
<organism evidence="3 4">
    <name type="scientific">Helicobacter bizzozeronii (strain CIII-1)</name>
    <dbReference type="NCBI Taxonomy" id="1002804"/>
    <lineage>
        <taxon>Bacteria</taxon>
        <taxon>Pseudomonadati</taxon>
        <taxon>Campylobacterota</taxon>
        <taxon>Epsilonproteobacteria</taxon>
        <taxon>Campylobacterales</taxon>
        <taxon>Helicobacteraceae</taxon>
        <taxon>Helicobacter</taxon>
    </lineage>
</organism>
<keyword evidence="4" id="KW-1185">Reference proteome</keyword>
<feature type="region of interest" description="Disordered" evidence="1">
    <location>
        <begin position="16"/>
        <end position="65"/>
    </location>
</feature>